<proteinExistence type="predicted"/>
<organism evidence="1 2">
    <name type="scientific">Rhododendron molle</name>
    <name type="common">Chinese azalea</name>
    <name type="synonym">Azalea mollis</name>
    <dbReference type="NCBI Taxonomy" id="49168"/>
    <lineage>
        <taxon>Eukaryota</taxon>
        <taxon>Viridiplantae</taxon>
        <taxon>Streptophyta</taxon>
        <taxon>Embryophyta</taxon>
        <taxon>Tracheophyta</taxon>
        <taxon>Spermatophyta</taxon>
        <taxon>Magnoliopsida</taxon>
        <taxon>eudicotyledons</taxon>
        <taxon>Gunneridae</taxon>
        <taxon>Pentapetalae</taxon>
        <taxon>asterids</taxon>
        <taxon>Ericales</taxon>
        <taxon>Ericaceae</taxon>
        <taxon>Ericoideae</taxon>
        <taxon>Rhodoreae</taxon>
        <taxon>Rhododendron</taxon>
    </lineage>
</organism>
<gene>
    <name evidence="1" type="ORF">RHMOL_Rhmol06G0171800</name>
</gene>
<accession>A0ACC0NF70</accession>
<dbReference type="EMBL" id="CM046393">
    <property type="protein sequence ID" value="KAI8551262.1"/>
    <property type="molecule type" value="Genomic_DNA"/>
</dbReference>
<sequence length="371" mass="40991">MVLHAPFVRWACLKNPSPTSPRAALFYLETAEGRKVSCALAIRGPTNRITYKALGAFLDEYHEMLPLGGVVQWRFSSMFAQWLDGLLYHSFLLCSKGESHAYNKGKALVVSKVPLPNYRADLDDRHGSSQKEIRMSTEIEERVGNLLGSSKCTVPIDNSPSASSQSGKQSMLGVDTSKPGPVSVTDAGKERVSLQLKERQEKMKTRDNVKALQSFREKLPAFKVRSEFLKPVAENQISIEGLGVSDIEGSGNVLYVELRILMKHLPSLQSMVEGLISVRIGNSKHLKKHTPVAPATTSGGHGRIPSSKTPPPVATLRDRQGQARPEPRTKMAKGLIWATEDMARNRGQVLSLYRQLLRSLNFADFLLKFAA</sequence>
<name>A0ACC0NF70_RHOML</name>
<evidence type="ECO:0000313" key="2">
    <source>
        <dbReference type="Proteomes" id="UP001062846"/>
    </source>
</evidence>
<reference evidence="1" key="1">
    <citation type="submission" date="2022-02" db="EMBL/GenBank/DDBJ databases">
        <title>Plant Genome Project.</title>
        <authorList>
            <person name="Zhang R.-G."/>
        </authorList>
    </citation>
    <scope>NUCLEOTIDE SEQUENCE</scope>
    <source>
        <strain evidence="1">AT1</strain>
    </source>
</reference>
<evidence type="ECO:0000313" key="1">
    <source>
        <dbReference type="EMBL" id="KAI8551262.1"/>
    </source>
</evidence>
<comment type="caution">
    <text evidence="1">The sequence shown here is derived from an EMBL/GenBank/DDBJ whole genome shotgun (WGS) entry which is preliminary data.</text>
</comment>
<protein>
    <submittedName>
        <fullName evidence="1">Uncharacterized protein</fullName>
    </submittedName>
</protein>
<keyword evidence="2" id="KW-1185">Reference proteome</keyword>
<dbReference type="Proteomes" id="UP001062846">
    <property type="component" value="Chromosome 6"/>
</dbReference>